<accession>A0A3M2JUT7</accession>
<keyword evidence="2" id="KW-1185">Reference proteome</keyword>
<reference evidence="1 2" key="1">
    <citation type="submission" date="2018-10" db="EMBL/GenBank/DDBJ databases">
        <title>Isolation, diversity and antifungal activity of actinobacteria from wheat.</title>
        <authorList>
            <person name="Han C."/>
        </authorList>
    </citation>
    <scope>NUCLEOTIDE SEQUENCE [LARGE SCALE GENOMIC DNA]</scope>
    <source>
        <strain evidence="1 2">NEAU-YY56</strain>
    </source>
</reference>
<evidence type="ECO:0000313" key="1">
    <source>
        <dbReference type="EMBL" id="RMI13868.1"/>
    </source>
</evidence>
<name>A0A3M2JUT7_9CELL</name>
<dbReference type="RefSeq" id="WP_122147891.1">
    <property type="nucleotide sequence ID" value="NZ_RFFI01000008.1"/>
</dbReference>
<proteinExistence type="predicted"/>
<dbReference type="EMBL" id="RFFI01000008">
    <property type="protein sequence ID" value="RMI13868.1"/>
    <property type="molecule type" value="Genomic_DNA"/>
</dbReference>
<sequence>MTTPERLVTRIALDGEAHAGDRWQVSISAVLALETADGRRVTLLDDRGWSTSGPVDMWTWTTPADLADTARTVVGPDEPIHGESYEGMAASHWGALASVAGAQGIAVTPDVLVALPHDVEMAPEIRERLHGRAAEGS</sequence>
<evidence type="ECO:0000313" key="2">
    <source>
        <dbReference type="Proteomes" id="UP000269289"/>
    </source>
</evidence>
<gene>
    <name evidence="1" type="ORF">EBM89_02540</name>
</gene>
<organism evidence="1 2">
    <name type="scientific">Cellulomonas triticagri</name>
    <dbReference type="NCBI Taxonomy" id="2483352"/>
    <lineage>
        <taxon>Bacteria</taxon>
        <taxon>Bacillati</taxon>
        <taxon>Actinomycetota</taxon>
        <taxon>Actinomycetes</taxon>
        <taxon>Micrococcales</taxon>
        <taxon>Cellulomonadaceae</taxon>
        <taxon>Cellulomonas</taxon>
    </lineage>
</organism>
<dbReference type="AlphaFoldDB" id="A0A3M2JUT7"/>
<comment type="caution">
    <text evidence="1">The sequence shown here is derived from an EMBL/GenBank/DDBJ whole genome shotgun (WGS) entry which is preliminary data.</text>
</comment>
<dbReference type="Proteomes" id="UP000269289">
    <property type="component" value="Unassembled WGS sequence"/>
</dbReference>
<dbReference type="OrthoDB" id="3215654at2"/>
<protein>
    <submittedName>
        <fullName evidence="1">Uncharacterized protein</fullName>
    </submittedName>
</protein>